<feature type="compositionally biased region" description="Basic and acidic residues" evidence="1">
    <location>
        <begin position="79"/>
        <end position="94"/>
    </location>
</feature>
<evidence type="ECO:0000313" key="2">
    <source>
        <dbReference type="EMBL" id="KAF0899330.1"/>
    </source>
</evidence>
<dbReference type="EMBL" id="SPHZ02000009">
    <property type="protein sequence ID" value="KAF0899330.1"/>
    <property type="molecule type" value="Genomic_DNA"/>
</dbReference>
<evidence type="ECO:0000313" key="3">
    <source>
        <dbReference type="Proteomes" id="UP000479710"/>
    </source>
</evidence>
<evidence type="ECO:0000256" key="1">
    <source>
        <dbReference type="SAM" id="MobiDB-lite"/>
    </source>
</evidence>
<feature type="region of interest" description="Disordered" evidence="1">
    <location>
        <begin position="19"/>
        <end position="99"/>
    </location>
</feature>
<keyword evidence="3" id="KW-1185">Reference proteome</keyword>
<accession>A0A6G1CGS0</accession>
<sequence>MGRGVLGHPPWHDIGACQHGGQRCSTAPGRRWHRGKDDDTGDGAATTTMTAIPGQCSARHVETEGTSWSGPDEVLASGQDDRCQHRSEKEDGKKPSGYCPIHRTDAHDLANCYIVMGLLEKDQKCRHDHNDNKDKDDGAVGLGF</sequence>
<comment type="caution">
    <text evidence="2">The sequence shown here is derived from an EMBL/GenBank/DDBJ whole genome shotgun (WGS) entry which is preliminary data.</text>
</comment>
<dbReference type="Proteomes" id="UP000479710">
    <property type="component" value="Unassembled WGS sequence"/>
</dbReference>
<organism evidence="2 3">
    <name type="scientific">Oryza meyeriana var. granulata</name>
    <dbReference type="NCBI Taxonomy" id="110450"/>
    <lineage>
        <taxon>Eukaryota</taxon>
        <taxon>Viridiplantae</taxon>
        <taxon>Streptophyta</taxon>
        <taxon>Embryophyta</taxon>
        <taxon>Tracheophyta</taxon>
        <taxon>Spermatophyta</taxon>
        <taxon>Magnoliopsida</taxon>
        <taxon>Liliopsida</taxon>
        <taxon>Poales</taxon>
        <taxon>Poaceae</taxon>
        <taxon>BOP clade</taxon>
        <taxon>Oryzoideae</taxon>
        <taxon>Oryzeae</taxon>
        <taxon>Oryzinae</taxon>
        <taxon>Oryza</taxon>
        <taxon>Oryza meyeriana</taxon>
    </lineage>
</organism>
<reference evidence="2 3" key="1">
    <citation type="submission" date="2019-11" db="EMBL/GenBank/DDBJ databases">
        <title>Whole genome sequence of Oryza granulata.</title>
        <authorList>
            <person name="Li W."/>
        </authorList>
    </citation>
    <scope>NUCLEOTIDE SEQUENCE [LARGE SCALE GENOMIC DNA]</scope>
    <source>
        <strain evidence="3">cv. Menghai</strain>
        <tissue evidence="2">Leaf</tissue>
    </source>
</reference>
<protein>
    <submittedName>
        <fullName evidence="2">Uncharacterized protein</fullName>
    </submittedName>
</protein>
<name>A0A6G1CGS0_9ORYZ</name>
<gene>
    <name evidence="2" type="ORF">E2562_018225</name>
</gene>
<dbReference type="AlphaFoldDB" id="A0A6G1CGS0"/>
<proteinExistence type="predicted"/>